<accession>A0AAW0FQ24</accession>
<organism evidence="2 3">
    <name type="scientific">Cerrena zonata</name>
    <dbReference type="NCBI Taxonomy" id="2478898"/>
    <lineage>
        <taxon>Eukaryota</taxon>
        <taxon>Fungi</taxon>
        <taxon>Dikarya</taxon>
        <taxon>Basidiomycota</taxon>
        <taxon>Agaricomycotina</taxon>
        <taxon>Agaricomycetes</taxon>
        <taxon>Polyporales</taxon>
        <taxon>Cerrenaceae</taxon>
        <taxon>Cerrena</taxon>
    </lineage>
</organism>
<dbReference type="Proteomes" id="UP001385951">
    <property type="component" value="Unassembled WGS sequence"/>
</dbReference>
<evidence type="ECO:0000313" key="2">
    <source>
        <dbReference type="EMBL" id="KAK7679426.1"/>
    </source>
</evidence>
<name>A0AAW0FQ24_9APHY</name>
<protein>
    <recommendedName>
        <fullName evidence="4">F-box domain-containing protein</fullName>
    </recommendedName>
</protein>
<comment type="caution">
    <text evidence="2">The sequence shown here is derived from an EMBL/GenBank/DDBJ whole genome shotgun (WGS) entry which is preliminary data.</text>
</comment>
<dbReference type="AlphaFoldDB" id="A0AAW0FQ24"/>
<evidence type="ECO:0000256" key="1">
    <source>
        <dbReference type="SAM" id="MobiDB-lite"/>
    </source>
</evidence>
<evidence type="ECO:0008006" key="4">
    <source>
        <dbReference type="Google" id="ProtNLM"/>
    </source>
</evidence>
<evidence type="ECO:0000313" key="3">
    <source>
        <dbReference type="Proteomes" id="UP001385951"/>
    </source>
</evidence>
<gene>
    <name evidence="2" type="ORF">QCA50_017480</name>
</gene>
<feature type="compositionally biased region" description="Polar residues" evidence="1">
    <location>
        <begin position="1"/>
        <end position="11"/>
    </location>
</feature>
<sequence length="462" mass="53470">MRGKQRYTSNPPARRPPSKVSTDSNKSRRLKKLRANAALNLRQNSELPVAKLPVEILLQIFYEYIFHGAIEIGISRRYDVDDRLDKRNCRWLTIIQICHHWRNIVLSVPVLWSYITDDICYYPHLLEMALSRSAETLLDVEIHWVTEPAHTTTVAMLTRLFKESRRIRRLYLHLPAHKVADVTLSATAPFTCLEDLEISNPRELPPDPPYLAFIMISRPPTHPLVPLVTRILEEDRPPLKIAVFNDIVIPPHLLSYLPSTLTHLILNDSSTPPYSNDGIRVTNLDFLRKLEKLEILHLGPVETHMRNDIVTFGTTKLVLPHLKQLSISGEQSSMLGLLHWITLPSTTRLHIQTLRDSGPHLDFCTTILSMIHQRIDYQQVQCIIDFEEEVKFSICALGDDHRRCPYGLNYRRILSSNRVIHCNHCYISLELSHRTWQHIEYIPSMKVILSNLKALYLLIPHP</sequence>
<keyword evidence="3" id="KW-1185">Reference proteome</keyword>
<feature type="region of interest" description="Disordered" evidence="1">
    <location>
        <begin position="1"/>
        <end position="26"/>
    </location>
</feature>
<proteinExistence type="predicted"/>
<reference evidence="2 3" key="1">
    <citation type="submission" date="2022-09" db="EMBL/GenBank/DDBJ databases">
        <authorList>
            <person name="Palmer J.M."/>
        </authorList>
    </citation>
    <scope>NUCLEOTIDE SEQUENCE [LARGE SCALE GENOMIC DNA]</scope>
    <source>
        <strain evidence="2 3">DSM 7382</strain>
    </source>
</reference>
<dbReference type="EMBL" id="JASBNA010000059">
    <property type="protein sequence ID" value="KAK7679426.1"/>
    <property type="molecule type" value="Genomic_DNA"/>
</dbReference>